<dbReference type="InterPro" id="IPR011899">
    <property type="entry name" value="Glutaredoxin_euk/vir"/>
</dbReference>
<comment type="similarity">
    <text evidence="3">Belongs to the glutaredoxin family.</text>
</comment>
<proteinExistence type="evidence at transcript level"/>
<dbReference type="PANTHER" id="PTHR46679:SF1">
    <property type="entry name" value="GLUTAREDOXIN-2, MITOCHONDRIAL"/>
    <property type="match status" value="1"/>
</dbReference>
<keyword evidence="13" id="KW-0318">Glutathionylation</keyword>
<dbReference type="Pfam" id="PF00462">
    <property type="entry name" value="Glutaredoxin"/>
    <property type="match status" value="1"/>
</dbReference>
<dbReference type="EMBL" id="GQ384391">
    <property type="protein sequence ID" value="ACU83215.1"/>
    <property type="molecule type" value="mRNA"/>
</dbReference>
<evidence type="ECO:0000256" key="10">
    <source>
        <dbReference type="ARBA" id="ARBA00023014"/>
    </source>
</evidence>
<evidence type="ECO:0000256" key="13">
    <source>
        <dbReference type="ARBA" id="ARBA00023206"/>
    </source>
</evidence>
<dbReference type="GO" id="GO:0051537">
    <property type="term" value="F:2 iron, 2 sulfur cluster binding"/>
    <property type="evidence" value="ECO:0007669"/>
    <property type="project" value="UniProtKB-KW"/>
</dbReference>
<comment type="subcellular location">
    <subcellularLocation>
        <location evidence="2">Mitochondrion</location>
    </subcellularLocation>
</comment>
<evidence type="ECO:0000256" key="16">
    <source>
        <dbReference type="ARBA" id="ARBA00038558"/>
    </source>
</evidence>
<dbReference type="InterPro" id="IPR014025">
    <property type="entry name" value="Glutaredoxin_subgr"/>
</dbReference>
<evidence type="ECO:0000313" key="19">
    <source>
        <dbReference type="EMBL" id="ACU83215.1"/>
    </source>
</evidence>
<evidence type="ECO:0000256" key="9">
    <source>
        <dbReference type="ARBA" id="ARBA00023004"/>
    </source>
</evidence>
<dbReference type="NCBIfam" id="TIGR02180">
    <property type="entry name" value="GRX_euk"/>
    <property type="match status" value="1"/>
</dbReference>
<feature type="domain" description="Glutaredoxin" evidence="18">
    <location>
        <begin position="12"/>
        <end position="82"/>
    </location>
</feature>
<dbReference type="InterPro" id="IPR002109">
    <property type="entry name" value="Glutaredoxin"/>
</dbReference>
<keyword evidence="5" id="KW-0001">2Fe-2S</keyword>
<comment type="subunit">
    <text evidence="16">Monomer; active form. Homodimer; inactive form. The homodimer is probably linked by 1 2Fe-2S cluster.</text>
</comment>
<dbReference type="GO" id="GO:0046872">
    <property type="term" value="F:metal ion binding"/>
    <property type="evidence" value="ECO:0007669"/>
    <property type="project" value="UniProtKB-KW"/>
</dbReference>
<evidence type="ECO:0000256" key="7">
    <source>
        <dbReference type="ARBA" id="ARBA00022946"/>
    </source>
</evidence>
<evidence type="ECO:0000256" key="1">
    <source>
        <dbReference type="ARBA" id="ARBA00002549"/>
    </source>
</evidence>
<dbReference type="PANTHER" id="PTHR46679">
    <property type="match status" value="1"/>
</dbReference>
<sequence>MRSKLKLVAKKVVIYSKPGCPYCTMAKGIFTKFYLGKGDLDDEDYEVIELTKLPNGSQVQAELAKMTHARTVPRVFINGKCVGGGSETEQLHKTKQLGQMLKSK</sequence>
<keyword evidence="6" id="KW-0479">Metal-binding</keyword>
<evidence type="ECO:0000256" key="6">
    <source>
        <dbReference type="ARBA" id="ARBA00022723"/>
    </source>
</evidence>
<evidence type="ECO:0000256" key="8">
    <source>
        <dbReference type="ARBA" id="ARBA00022982"/>
    </source>
</evidence>
<keyword evidence="14" id="KW-0676">Redox-active center</keyword>
<dbReference type="InterPro" id="IPR036249">
    <property type="entry name" value="Thioredoxin-like_sf"/>
</dbReference>
<dbReference type="PRINTS" id="PR00160">
    <property type="entry name" value="GLUTAREDOXIN"/>
</dbReference>
<evidence type="ECO:0000256" key="15">
    <source>
        <dbReference type="ARBA" id="ARBA00037470"/>
    </source>
</evidence>
<name>C8CBL8_RUDPH</name>
<evidence type="ECO:0000256" key="12">
    <source>
        <dbReference type="ARBA" id="ARBA00023157"/>
    </source>
</evidence>
<dbReference type="GO" id="GO:0005739">
    <property type="term" value="C:mitochondrion"/>
    <property type="evidence" value="ECO:0007669"/>
    <property type="project" value="UniProtKB-SubCell"/>
</dbReference>
<keyword evidence="9" id="KW-0408">Iron</keyword>
<keyword evidence="11" id="KW-0496">Mitochondrion</keyword>
<evidence type="ECO:0000256" key="17">
    <source>
        <dbReference type="ARBA" id="ARBA00039819"/>
    </source>
</evidence>
<accession>C8CBL8</accession>
<evidence type="ECO:0000256" key="3">
    <source>
        <dbReference type="ARBA" id="ARBA00007787"/>
    </source>
</evidence>
<dbReference type="Gene3D" id="3.40.30.10">
    <property type="entry name" value="Glutaredoxin"/>
    <property type="match status" value="1"/>
</dbReference>
<evidence type="ECO:0000256" key="11">
    <source>
        <dbReference type="ARBA" id="ARBA00023128"/>
    </source>
</evidence>
<reference evidence="19" key="1">
    <citation type="submission" date="2009-07" db="EMBL/GenBank/DDBJ databases">
        <title>Molecular cloning and characterization of a glutaredoxin from Venerupis philippinarum.</title>
        <authorList>
            <person name="Zhao J."/>
            <person name="Li C."/>
        </authorList>
    </citation>
    <scope>NUCLEOTIDE SEQUENCE</scope>
</reference>
<dbReference type="InterPro" id="IPR011767">
    <property type="entry name" value="GLR_AS"/>
</dbReference>
<organism evidence="19">
    <name type="scientific">Ruditapes philippinarum</name>
    <name type="common">Japanese carpet shell</name>
    <name type="synonym">Venerupis philippinarum</name>
    <dbReference type="NCBI Taxonomy" id="129788"/>
    <lineage>
        <taxon>Eukaryota</taxon>
        <taxon>Metazoa</taxon>
        <taxon>Spiralia</taxon>
        <taxon>Lophotrochozoa</taxon>
        <taxon>Mollusca</taxon>
        <taxon>Bivalvia</taxon>
        <taxon>Autobranchia</taxon>
        <taxon>Heteroconchia</taxon>
        <taxon>Euheterodonta</taxon>
        <taxon>Imparidentia</taxon>
        <taxon>Neoheterodontei</taxon>
        <taxon>Venerida</taxon>
        <taxon>Veneroidea</taxon>
        <taxon>Veneridae</taxon>
        <taxon>Ruditapes</taxon>
    </lineage>
</organism>
<dbReference type="SUPFAM" id="SSF52833">
    <property type="entry name" value="Thioredoxin-like"/>
    <property type="match status" value="1"/>
</dbReference>
<dbReference type="GO" id="GO:0015035">
    <property type="term" value="F:protein-disulfide reductase activity"/>
    <property type="evidence" value="ECO:0007669"/>
    <property type="project" value="TreeGrafter"/>
</dbReference>
<keyword evidence="10" id="KW-0411">Iron-sulfur</keyword>
<dbReference type="PROSITE" id="PS51354">
    <property type="entry name" value="GLUTAREDOXIN_2"/>
    <property type="match status" value="1"/>
</dbReference>
<evidence type="ECO:0000256" key="2">
    <source>
        <dbReference type="ARBA" id="ARBA00004173"/>
    </source>
</evidence>
<dbReference type="AlphaFoldDB" id="C8CBL8"/>
<evidence type="ECO:0000259" key="18">
    <source>
        <dbReference type="Pfam" id="PF00462"/>
    </source>
</evidence>
<keyword evidence="4" id="KW-0813">Transport</keyword>
<comment type="function">
    <text evidence="1">Has a glutathione-disulfide oxidoreductase activity in the presence of NADPH and glutathione reductase. Reduces low molecular weight disulfides and proteins.</text>
</comment>
<comment type="function">
    <text evidence="15">Glutathione-dependent oxidoreductase that facilitates the maintenance of mitochondrial redox homeostasis upon induction of apoptosis by oxidative stress. Involved in response to hydrogen peroxide and regulation of apoptosis caused by oxidative stress. Acts as a very efficient catalyst of monothiol reactions because of its high affinity for protein glutathione-mixed disulfides. Can receive electrons not only from glutathione (GSH), but also from thioredoxin reductase supporting both monothiol and dithiol reactions. Efficiently catalyzes both glutathionylation and deglutathionylation of mitochondrial complex I, which in turn regulates the superoxide production by the complex. Overexpression decreases the susceptibility to apoptosis and prevents loss of cardiolipin and cytochrome c release.</text>
</comment>
<keyword evidence="8" id="KW-0249">Electron transport</keyword>
<evidence type="ECO:0000256" key="14">
    <source>
        <dbReference type="ARBA" id="ARBA00023284"/>
    </source>
</evidence>
<keyword evidence="12" id="KW-1015">Disulfide bond</keyword>
<dbReference type="PROSITE" id="PS00195">
    <property type="entry name" value="GLUTAREDOXIN_1"/>
    <property type="match status" value="1"/>
</dbReference>
<evidence type="ECO:0000256" key="4">
    <source>
        <dbReference type="ARBA" id="ARBA00022448"/>
    </source>
</evidence>
<protein>
    <recommendedName>
        <fullName evidence="17">Glutaredoxin-2, mitochondrial</fullName>
    </recommendedName>
</protein>
<keyword evidence="7" id="KW-0809">Transit peptide</keyword>
<dbReference type="CDD" id="cd03419">
    <property type="entry name" value="GRX_GRXh_1_2_like"/>
    <property type="match status" value="1"/>
</dbReference>
<evidence type="ECO:0000256" key="5">
    <source>
        <dbReference type="ARBA" id="ARBA00022714"/>
    </source>
</evidence>